<name>A0A2U3I6Q2_9BURK</name>
<dbReference type="Pfam" id="PF01738">
    <property type="entry name" value="DLH"/>
    <property type="match status" value="1"/>
</dbReference>
<protein>
    <submittedName>
        <fullName evidence="2">Putative dienelactone hydrolase family protein</fullName>
    </submittedName>
</protein>
<dbReference type="Proteomes" id="UP000238169">
    <property type="component" value="Unassembled WGS sequence"/>
</dbReference>
<gene>
    <name evidence="2" type="ORF">NOV72_03066</name>
</gene>
<evidence type="ECO:0000313" key="2">
    <source>
        <dbReference type="EMBL" id="SPB15860.1"/>
    </source>
</evidence>
<dbReference type="InterPro" id="IPR002925">
    <property type="entry name" value="Dienelactn_hydro"/>
</dbReference>
<dbReference type="SUPFAM" id="SSF53474">
    <property type="entry name" value="alpha/beta-Hydrolases"/>
    <property type="match status" value="1"/>
</dbReference>
<feature type="domain" description="Dienelactone hydrolase" evidence="1">
    <location>
        <begin position="64"/>
        <end position="278"/>
    </location>
</feature>
<dbReference type="InterPro" id="IPR029058">
    <property type="entry name" value="AB_hydrolase_fold"/>
</dbReference>
<reference evidence="3" key="1">
    <citation type="submission" date="2018-01" db="EMBL/GenBank/DDBJ databases">
        <authorList>
            <person name="Peeters C."/>
        </authorList>
    </citation>
    <scope>NUCLEOTIDE SEQUENCE [LARGE SCALE GENOMIC DNA]</scope>
</reference>
<dbReference type="GO" id="GO:0016787">
    <property type="term" value="F:hydrolase activity"/>
    <property type="evidence" value="ECO:0007669"/>
    <property type="project" value="UniProtKB-KW"/>
</dbReference>
<sequence>MLARAPIFAYLYDRPCLTVTHATHTSMTGHALTRPGLRAFSIHTIIQETPMSDRLSISTPDGNFDAYVAYPAQTPAPAVVVIQEIFGINADMRETCDEYARQGYVALCPDLFWRLEPNVELTDRTEAEWQQALKYYNAFDVNTGVEDIAATIGFARGLSQVKGKIGSVGFCLGGLLSFLTAARTDVDASVSYYGGGTDQYLGELPKIKVPLMLHLAEEDEFIPADARSRVLAAVQGHANVEAFTYPGCHHAFARNQGAHYDAASAQLANGRTAEFFKKNLT</sequence>
<dbReference type="EMBL" id="OGTP01000009">
    <property type="protein sequence ID" value="SPB15860.1"/>
    <property type="molecule type" value="Genomic_DNA"/>
</dbReference>
<organism evidence="2 3">
    <name type="scientific">Caballeronia novacaledonica</name>
    <dbReference type="NCBI Taxonomy" id="1544861"/>
    <lineage>
        <taxon>Bacteria</taxon>
        <taxon>Pseudomonadati</taxon>
        <taxon>Pseudomonadota</taxon>
        <taxon>Betaproteobacteria</taxon>
        <taxon>Burkholderiales</taxon>
        <taxon>Burkholderiaceae</taxon>
        <taxon>Caballeronia</taxon>
    </lineage>
</organism>
<dbReference type="PANTHER" id="PTHR46623">
    <property type="entry name" value="CARBOXYMETHYLENEBUTENOLIDASE-RELATED"/>
    <property type="match status" value="1"/>
</dbReference>
<dbReference type="PANTHER" id="PTHR46623:SF6">
    <property type="entry name" value="ALPHA_BETA-HYDROLASES SUPERFAMILY PROTEIN"/>
    <property type="match status" value="1"/>
</dbReference>
<dbReference type="InterPro" id="IPR051049">
    <property type="entry name" value="Dienelactone_hydrolase-like"/>
</dbReference>
<keyword evidence="2" id="KW-0378">Hydrolase</keyword>
<evidence type="ECO:0000259" key="1">
    <source>
        <dbReference type="Pfam" id="PF01738"/>
    </source>
</evidence>
<dbReference type="AlphaFoldDB" id="A0A2U3I6Q2"/>
<proteinExistence type="predicted"/>
<keyword evidence="3" id="KW-1185">Reference proteome</keyword>
<evidence type="ECO:0000313" key="3">
    <source>
        <dbReference type="Proteomes" id="UP000238169"/>
    </source>
</evidence>
<accession>A0A2U3I6Q2</accession>
<dbReference type="Gene3D" id="3.40.50.1820">
    <property type="entry name" value="alpha/beta hydrolase"/>
    <property type="match status" value="1"/>
</dbReference>